<sequence length="82" mass="9218">MFNTQTIIRLIDGIQSIVSESRSSLSVKDVDLLKDCIAFLETVRDADNPRSPASNRIVASVIEILLRVLFSDDFDKLKGLFF</sequence>
<accession>A0ABV6LE14</accession>
<gene>
    <name evidence="1" type="ORF">ACFFGT_25880</name>
</gene>
<dbReference type="RefSeq" id="WP_377025410.1">
    <property type="nucleotide sequence ID" value="NZ_JBHLTS010000075.1"/>
</dbReference>
<keyword evidence="2" id="KW-1185">Reference proteome</keyword>
<dbReference type="Proteomes" id="UP001589828">
    <property type="component" value="Unassembled WGS sequence"/>
</dbReference>
<comment type="caution">
    <text evidence="1">The sequence shown here is derived from an EMBL/GenBank/DDBJ whole genome shotgun (WGS) entry which is preliminary data.</text>
</comment>
<reference evidence="1 2" key="1">
    <citation type="submission" date="2024-09" db="EMBL/GenBank/DDBJ databases">
        <authorList>
            <person name="Sun Q."/>
            <person name="Mori K."/>
        </authorList>
    </citation>
    <scope>NUCLEOTIDE SEQUENCE [LARGE SCALE GENOMIC DNA]</scope>
    <source>
        <strain evidence="1 2">NCAIM B.02415</strain>
    </source>
</reference>
<proteinExistence type="predicted"/>
<evidence type="ECO:0000313" key="1">
    <source>
        <dbReference type="EMBL" id="MFC0517669.1"/>
    </source>
</evidence>
<protein>
    <submittedName>
        <fullName evidence="1">Uncharacterized protein</fullName>
    </submittedName>
</protein>
<evidence type="ECO:0000313" key="2">
    <source>
        <dbReference type="Proteomes" id="UP001589828"/>
    </source>
</evidence>
<name>A0ABV6LE14_9SPHI</name>
<dbReference type="EMBL" id="JBHLTS010000075">
    <property type="protein sequence ID" value="MFC0517669.1"/>
    <property type="molecule type" value="Genomic_DNA"/>
</dbReference>
<organism evidence="1 2">
    <name type="scientific">Mucilaginibacter angelicae</name>
    <dbReference type="NCBI Taxonomy" id="869718"/>
    <lineage>
        <taxon>Bacteria</taxon>
        <taxon>Pseudomonadati</taxon>
        <taxon>Bacteroidota</taxon>
        <taxon>Sphingobacteriia</taxon>
        <taxon>Sphingobacteriales</taxon>
        <taxon>Sphingobacteriaceae</taxon>
        <taxon>Mucilaginibacter</taxon>
    </lineage>
</organism>